<evidence type="ECO:0000259" key="6">
    <source>
        <dbReference type="Pfam" id="PF05199"/>
    </source>
</evidence>
<dbReference type="RefSeq" id="WP_193686424.1">
    <property type="nucleotide sequence ID" value="NZ_CP062941.1"/>
</dbReference>
<dbReference type="Gene3D" id="3.50.50.60">
    <property type="entry name" value="FAD/NAD(P)-binding domain"/>
    <property type="match status" value="2"/>
</dbReference>
<accession>A0A7L9U2Y2</accession>
<proteinExistence type="inferred from homology"/>
<dbReference type="KEGG" id="mlir:LPB04_21195"/>
<keyword evidence="3" id="KW-0274">FAD</keyword>
<dbReference type="Pfam" id="PF00732">
    <property type="entry name" value="GMC_oxred_N"/>
    <property type="match status" value="1"/>
</dbReference>
<evidence type="ECO:0000313" key="7">
    <source>
        <dbReference type="EMBL" id="QOL49384.1"/>
    </source>
</evidence>
<feature type="domain" description="Glucose-methanol-choline oxidoreductase N-terminal" evidence="5">
    <location>
        <begin position="92"/>
        <end position="308"/>
    </location>
</feature>
<evidence type="ECO:0000256" key="4">
    <source>
        <dbReference type="ARBA" id="ARBA00023002"/>
    </source>
</evidence>
<dbReference type="InterPro" id="IPR036188">
    <property type="entry name" value="FAD/NAD-bd_sf"/>
</dbReference>
<reference evidence="7 8" key="1">
    <citation type="submission" date="2020-10" db="EMBL/GenBank/DDBJ databases">
        <title>Genome sequencing of Massilia sp. LPB0304.</title>
        <authorList>
            <person name="Kim J."/>
        </authorList>
    </citation>
    <scope>NUCLEOTIDE SEQUENCE [LARGE SCALE GENOMIC DNA]</scope>
    <source>
        <strain evidence="7 8">LPB0304</strain>
    </source>
</reference>
<gene>
    <name evidence="7" type="ORF">LPB04_21195</name>
</gene>
<dbReference type="GO" id="GO:0016614">
    <property type="term" value="F:oxidoreductase activity, acting on CH-OH group of donors"/>
    <property type="evidence" value="ECO:0007669"/>
    <property type="project" value="InterPro"/>
</dbReference>
<dbReference type="Pfam" id="PF05199">
    <property type="entry name" value="GMC_oxred_C"/>
    <property type="match status" value="1"/>
</dbReference>
<feature type="domain" description="Glucose-methanol-choline oxidoreductase C-terminal" evidence="6">
    <location>
        <begin position="410"/>
        <end position="527"/>
    </location>
</feature>
<comment type="similarity">
    <text evidence="1">Belongs to the GMC oxidoreductase family.</text>
</comment>
<keyword evidence="4" id="KW-0560">Oxidoreductase</keyword>
<evidence type="ECO:0000259" key="5">
    <source>
        <dbReference type="Pfam" id="PF00732"/>
    </source>
</evidence>
<evidence type="ECO:0000256" key="3">
    <source>
        <dbReference type="ARBA" id="ARBA00022827"/>
    </source>
</evidence>
<dbReference type="GO" id="GO:0050660">
    <property type="term" value="F:flavin adenine dinucleotide binding"/>
    <property type="evidence" value="ECO:0007669"/>
    <property type="project" value="InterPro"/>
</dbReference>
<evidence type="ECO:0000313" key="8">
    <source>
        <dbReference type="Proteomes" id="UP000593875"/>
    </source>
</evidence>
<dbReference type="InterPro" id="IPR000172">
    <property type="entry name" value="GMC_OxRdtase_N"/>
</dbReference>
<protein>
    <submittedName>
        <fullName evidence="7">GMC family oxidoreductase</fullName>
    </submittedName>
</protein>
<name>A0A7L9U2Y2_9BURK</name>
<dbReference type="Proteomes" id="UP000593875">
    <property type="component" value="Chromosome"/>
</dbReference>
<sequence>MSAKSIPLTVAKGIIPDPVRAGLARGWKIVDAAQLDTDRTLEADVVIVGSGAGGGVTAEILTLAGLRVLIVEEGALRSSSDFRMREADAYPGLYQESAARQTLDKGIKILQGRTVGGSTTVNWTSSFRTPAPTLDYWAEHFGLDGYDSETLAPWFAMMEARLHVGDWQAPPNENNDLLKRGADKLGIKSGFIRRNVNGCWNLGYCGMGCPTNAKQSMLVTTIPSALDHGATLVTRARAERFVLRGGRADELLCSALGADGVAPTGRVLRLRAKHFVVAGGAINSPALLMRSGAPDPHRLLGKRTFLHPTLISAGIFPQRVDAWAGAPQTVYSDHFLHTAPIDGAIGYKLEAPPLHPVLLSTTLNGFGQGHAALMQQFPHIQGMLALLRDGFHDQSAGGAVQLKDGAGVLDYPLNDFLWDGARRALLTMAEIQFAAGARAVRPAHETAREYASWNEAKREIAALPQQLHMTRVASAHVMGGCTMAGDERRGVTAPDGRYRGLANLSVHDGSLFPTSIGANPQLSIYGITARLASVLAASLTGKPALRVSASA</sequence>
<dbReference type="PANTHER" id="PTHR46056:SF12">
    <property type="entry name" value="LONG-CHAIN-ALCOHOL OXIDASE"/>
    <property type="match status" value="1"/>
</dbReference>
<organism evidence="7 8">
    <name type="scientific">Massilia litorea</name>
    <dbReference type="NCBI Taxonomy" id="2769491"/>
    <lineage>
        <taxon>Bacteria</taxon>
        <taxon>Pseudomonadati</taxon>
        <taxon>Pseudomonadota</taxon>
        <taxon>Betaproteobacteria</taxon>
        <taxon>Burkholderiales</taxon>
        <taxon>Oxalobacteraceae</taxon>
        <taxon>Telluria group</taxon>
        <taxon>Massilia</taxon>
    </lineage>
</organism>
<dbReference type="SUPFAM" id="SSF51905">
    <property type="entry name" value="FAD/NAD(P)-binding domain"/>
    <property type="match status" value="1"/>
</dbReference>
<evidence type="ECO:0000256" key="1">
    <source>
        <dbReference type="ARBA" id="ARBA00010790"/>
    </source>
</evidence>
<dbReference type="InterPro" id="IPR007867">
    <property type="entry name" value="GMC_OxRtase_C"/>
</dbReference>
<keyword evidence="2" id="KW-0285">Flavoprotein</keyword>
<keyword evidence="8" id="KW-1185">Reference proteome</keyword>
<dbReference type="PANTHER" id="PTHR46056">
    <property type="entry name" value="LONG-CHAIN-ALCOHOL OXIDASE"/>
    <property type="match status" value="1"/>
</dbReference>
<dbReference type="AlphaFoldDB" id="A0A7L9U2Y2"/>
<evidence type="ECO:0000256" key="2">
    <source>
        <dbReference type="ARBA" id="ARBA00022630"/>
    </source>
</evidence>
<dbReference type="EMBL" id="CP062941">
    <property type="protein sequence ID" value="QOL49384.1"/>
    <property type="molecule type" value="Genomic_DNA"/>
</dbReference>